<gene>
    <name evidence="16" type="ORF">CCDG5_0084</name>
</gene>
<dbReference type="CDD" id="cd05799">
    <property type="entry name" value="PGM2"/>
    <property type="match status" value="1"/>
</dbReference>
<dbReference type="PANTHER" id="PTHR45745:SF1">
    <property type="entry name" value="PHOSPHOGLUCOMUTASE 2B-RELATED"/>
    <property type="match status" value="1"/>
</dbReference>
<dbReference type="InterPro" id="IPR036900">
    <property type="entry name" value="A-D-PHexomutase_C_sf"/>
</dbReference>
<proteinExistence type="inferred from homology"/>
<feature type="domain" description="Alpha-D-phosphohexomutase alpha/beta/alpha" evidence="13">
    <location>
        <begin position="42"/>
        <end position="180"/>
    </location>
</feature>
<organism evidence="16 17">
    <name type="scientific">[Clostridium] cellulosi</name>
    <dbReference type="NCBI Taxonomy" id="29343"/>
    <lineage>
        <taxon>Bacteria</taxon>
        <taxon>Bacillati</taxon>
        <taxon>Bacillota</taxon>
        <taxon>Clostridia</taxon>
        <taxon>Eubacteriales</taxon>
        <taxon>Oscillospiraceae</taxon>
        <taxon>Oscillospiraceae incertae sedis</taxon>
    </lineage>
</organism>
<evidence type="ECO:0000256" key="6">
    <source>
        <dbReference type="ARBA" id="ARBA00022723"/>
    </source>
</evidence>
<dbReference type="Proteomes" id="UP000032431">
    <property type="component" value="Chromosome I"/>
</dbReference>
<keyword evidence="17" id="KW-1185">Reference proteome</keyword>
<dbReference type="Gene3D" id="3.30.310.50">
    <property type="entry name" value="Alpha-D-phosphohexomutase, C-terminal domain"/>
    <property type="match status" value="1"/>
</dbReference>
<evidence type="ECO:0000259" key="15">
    <source>
        <dbReference type="Pfam" id="PF02880"/>
    </source>
</evidence>
<evidence type="ECO:0000259" key="13">
    <source>
        <dbReference type="Pfam" id="PF02878"/>
    </source>
</evidence>
<name>A0A078KQ43_9FIRM</name>
<dbReference type="InterPro" id="IPR005845">
    <property type="entry name" value="A-D-PHexomutase_a/b/a-II"/>
</dbReference>
<comment type="cofactor">
    <cofactor evidence="1">
        <name>Mg(2+)</name>
        <dbReference type="ChEBI" id="CHEBI:18420"/>
    </cofactor>
</comment>
<dbReference type="InterPro" id="IPR005846">
    <property type="entry name" value="A-D-PHexomutase_a/b/a-III"/>
</dbReference>
<dbReference type="GO" id="GO:0008973">
    <property type="term" value="F:phosphopentomutase activity"/>
    <property type="evidence" value="ECO:0007669"/>
    <property type="project" value="TreeGrafter"/>
</dbReference>
<dbReference type="AlphaFoldDB" id="A0A078KQ43"/>
<dbReference type="PATRIC" id="fig|29343.3.peg.91"/>
<evidence type="ECO:0000313" key="16">
    <source>
        <dbReference type="EMBL" id="CDZ23234.1"/>
    </source>
</evidence>
<evidence type="ECO:0000256" key="3">
    <source>
        <dbReference type="ARBA" id="ARBA00005189"/>
    </source>
</evidence>
<evidence type="ECO:0000313" key="17">
    <source>
        <dbReference type="Proteomes" id="UP000032431"/>
    </source>
</evidence>
<dbReference type="SUPFAM" id="SSF55957">
    <property type="entry name" value="Phosphoglucomutase, C-terminal domain"/>
    <property type="match status" value="1"/>
</dbReference>
<feature type="domain" description="Alpha-D-phosphohexomutase alpha/beta/alpha" evidence="15">
    <location>
        <begin position="327"/>
        <end position="453"/>
    </location>
</feature>
<dbReference type="PRINTS" id="PR00509">
    <property type="entry name" value="PGMPMM"/>
</dbReference>
<dbReference type="STRING" id="29343.CCDG5_0084"/>
<dbReference type="Pfam" id="PF02878">
    <property type="entry name" value="PGM_PMM_I"/>
    <property type="match status" value="1"/>
</dbReference>
<dbReference type="GO" id="GO:0006166">
    <property type="term" value="P:purine ribonucleoside salvage"/>
    <property type="evidence" value="ECO:0007669"/>
    <property type="project" value="TreeGrafter"/>
</dbReference>
<dbReference type="HOGENOM" id="CLU_016950_0_0_9"/>
<comment type="pathway">
    <text evidence="2">Glycolipid metabolism; diglucosyl-diacylglycerol biosynthesis.</text>
</comment>
<protein>
    <recommendedName>
        <fullName evidence="9">Phosphoglucomutase</fullName>
    </recommendedName>
    <alternativeName>
        <fullName evidence="11">Alpha-phosphoglucomutase</fullName>
    </alternativeName>
    <alternativeName>
        <fullName evidence="10">Glucose phosphomutase</fullName>
    </alternativeName>
</protein>
<dbReference type="OrthoDB" id="9806956at2"/>
<reference evidence="17" key="1">
    <citation type="submission" date="2014-07" db="EMBL/GenBank/DDBJ databases">
        <authorList>
            <person name="Wibberg D."/>
        </authorList>
    </citation>
    <scope>NUCLEOTIDE SEQUENCE [LARGE SCALE GENOMIC DNA]</scope>
    <source>
        <strain evidence="17">DG5</strain>
    </source>
</reference>
<keyword evidence="5" id="KW-0597">Phosphoprotein</keyword>
<keyword evidence="7 12" id="KW-0460">Magnesium</keyword>
<dbReference type="PROSITE" id="PS00710">
    <property type="entry name" value="PGM_PMM"/>
    <property type="match status" value="1"/>
</dbReference>
<sequence>MDSIREYERWLKSPLMTEDYRRELEGIKGNESEIEARFGSRLEFGTAGLRGILGAGLSMMNIFTVRQATQGLANMIASLGKDTANRGVAIAHDCRHMSREFALEAASVLAAAGVRSFVFDELRPTPELSFAVRELGCIAGINITASHNPKEYNGYKVYWEDGAQLSPANADKVLAEIRKTDIFDDVKTMPLKEAEEKGLVNYIGKDFDERYLKNVLAQSVGTEDVKRACKDFKIVYTPFHGAGYRLVPEVLHRLGFENIICVPEQMVLDGDFPTVKSPNPEDKEGFKIAIELAKKEDVDLIIGTDPDSDRVGIVVRNSDGEYVSLTGNQVGVLLTDYIISARRQNGTLPENAAVVTSIVSTRMTEEICRRNNVAIFNVLTGFKFFGEKIKEFEATGSHTYIFGFEESYGYLAGTYARDKDAVVASMLIAEMAVWYKNKGMTLYDAIEALYKKYGYYAERTISIKITGNGAQDRMKKMMADLRSEAPREINGVKVKAVRDYLSGERVDLETGEKTPTGLTASNVLYYELCDGNFVVVRPSGTEPKVKLYLLVSGKNQQETAALLDSYETEMRKLLQ</sequence>
<dbReference type="Gene3D" id="3.40.120.10">
    <property type="entry name" value="Alpha-D-Glucose-1,6-Bisphosphate, subunit A, domain 3"/>
    <property type="match status" value="3"/>
</dbReference>
<dbReference type="InterPro" id="IPR005844">
    <property type="entry name" value="A-D-PHexomutase_a/b/a-I"/>
</dbReference>
<evidence type="ECO:0000256" key="9">
    <source>
        <dbReference type="ARBA" id="ARBA00039995"/>
    </source>
</evidence>
<dbReference type="Pfam" id="PF02880">
    <property type="entry name" value="PGM_PMM_III"/>
    <property type="match status" value="1"/>
</dbReference>
<dbReference type="KEGG" id="ccel:CCDG5_0084"/>
<dbReference type="Pfam" id="PF02879">
    <property type="entry name" value="PGM_PMM_II"/>
    <property type="match status" value="1"/>
</dbReference>
<dbReference type="InterPro" id="IPR016066">
    <property type="entry name" value="A-D-PHexomutase_CS"/>
</dbReference>
<dbReference type="PANTHER" id="PTHR45745">
    <property type="entry name" value="PHOSPHOMANNOMUTASE 45A"/>
    <property type="match status" value="1"/>
</dbReference>
<accession>A0A078KQ43</accession>
<dbReference type="InterPro" id="IPR016055">
    <property type="entry name" value="A-D-PHexomutase_a/b/a-I/II/III"/>
</dbReference>
<evidence type="ECO:0000256" key="4">
    <source>
        <dbReference type="ARBA" id="ARBA00010231"/>
    </source>
</evidence>
<dbReference type="SUPFAM" id="SSF53738">
    <property type="entry name" value="Phosphoglucomutase, first 3 domains"/>
    <property type="match status" value="3"/>
</dbReference>
<comment type="pathway">
    <text evidence="3">Lipid metabolism.</text>
</comment>
<dbReference type="GO" id="GO:0000287">
    <property type="term" value="F:magnesium ion binding"/>
    <property type="evidence" value="ECO:0007669"/>
    <property type="project" value="InterPro"/>
</dbReference>
<evidence type="ECO:0000256" key="8">
    <source>
        <dbReference type="ARBA" id="ARBA00023235"/>
    </source>
</evidence>
<evidence type="ECO:0000256" key="2">
    <source>
        <dbReference type="ARBA" id="ARBA00005164"/>
    </source>
</evidence>
<keyword evidence="6 12" id="KW-0479">Metal-binding</keyword>
<evidence type="ECO:0000256" key="11">
    <source>
        <dbReference type="ARBA" id="ARBA00041467"/>
    </source>
</evidence>
<dbReference type="EMBL" id="LM995447">
    <property type="protein sequence ID" value="CDZ23234.1"/>
    <property type="molecule type" value="Genomic_DNA"/>
</dbReference>
<evidence type="ECO:0000256" key="12">
    <source>
        <dbReference type="RuleBase" id="RU004326"/>
    </source>
</evidence>
<evidence type="ECO:0000256" key="7">
    <source>
        <dbReference type="ARBA" id="ARBA00022842"/>
    </source>
</evidence>
<evidence type="ECO:0000259" key="14">
    <source>
        <dbReference type="Pfam" id="PF02879"/>
    </source>
</evidence>
<dbReference type="InterPro" id="IPR005841">
    <property type="entry name" value="Alpha-D-phosphohexomutase_SF"/>
</dbReference>
<feature type="domain" description="Alpha-D-phosphohexomutase alpha/beta/alpha" evidence="14">
    <location>
        <begin position="210"/>
        <end position="314"/>
    </location>
</feature>
<evidence type="ECO:0000256" key="1">
    <source>
        <dbReference type="ARBA" id="ARBA00001946"/>
    </source>
</evidence>
<keyword evidence="8" id="KW-0413">Isomerase</keyword>
<dbReference type="GO" id="GO:0005975">
    <property type="term" value="P:carbohydrate metabolic process"/>
    <property type="evidence" value="ECO:0007669"/>
    <property type="project" value="InterPro"/>
</dbReference>
<evidence type="ECO:0000256" key="10">
    <source>
        <dbReference type="ARBA" id="ARBA00041398"/>
    </source>
</evidence>
<evidence type="ECO:0000256" key="5">
    <source>
        <dbReference type="ARBA" id="ARBA00022553"/>
    </source>
</evidence>
<comment type="similarity">
    <text evidence="4 12">Belongs to the phosphohexose mutase family.</text>
</comment>